<proteinExistence type="predicted"/>
<keyword evidence="3" id="KW-0804">Transcription</keyword>
<dbReference type="PANTHER" id="PTHR33204:SF29">
    <property type="entry name" value="TRANSCRIPTIONAL REGULATOR"/>
    <property type="match status" value="1"/>
</dbReference>
<dbReference type="GO" id="GO:0003677">
    <property type="term" value="F:DNA binding"/>
    <property type="evidence" value="ECO:0007669"/>
    <property type="project" value="UniProtKB-KW"/>
</dbReference>
<dbReference type="SUPFAM" id="SSF46785">
    <property type="entry name" value="Winged helix' DNA-binding domain"/>
    <property type="match status" value="1"/>
</dbReference>
<sequence length="109" mass="12994">MRETENHPIEVTMDVVCGKWKAIILFQLLEGTIRYNELHRKVSGISKKMLTQQLRELEQDLLIKRMEYDELPTRVEYELTTYGRNLEATLYFMAKWGSEHREKMERSGA</sequence>
<evidence type="ECO:0000313" key="6">
    <source>
        <dbReference type="Proteomes" id="UP000199300"/>
    </source>
</evidence>
<evidence type="ECO:0000259" key="4">
    <source>
        <dbReference type="PROSITE" id="PS51118"/>
    </source>
</evidence>
<dbReference type="AlphaFoldDB" id="A0A1H8M934"/>
<keyword evidence="1" id="KW-0805">Transcription regulation</keyword>
<dbReference type="PANTHER" id="PTHR33204">
    <property type="entry name" value="TRANSCRIPTIONAL REGULATOR, MARR FAMILY"/>
    <property type="match status" value="1"/>
</dbReference>
<accession>A0A1H8M934</accession>
<protein>
    <submittedName>
        <fullName evidence="5">Transcriptional regulator, HxlR family</fullName>
    </submittedName>
</protein>
<dbReference type="RefSeq" id="WP_091496451.1">
    <property type="nucleotide sequence ID" value="NZ_FODJ01000004.1"/>
</dbReference>
<evidence type="ECO:0000256" key="1">
    <source>
        <dbReference type="ARBA" id="ARBA00023015"/>
    </source>
</evidence>
<dbReference type="STRING" id="872970.SAMN04488134_10477"/>
<evidence type="ECO:0000313" key="5">
    <source>
        <dbReference type="EMBL" id="SEO13912.1"/>
    </source>
</evidence>
<keyword evidence="6" id="KW-1185">Reference proteome</keyword>
<dbReference type="OrthoDB" id="9791143at2"/>
<dbReference type="InterPro" id="IPR036388">
    <property type="entry name" value="WH-like_DNA-bd_sf"/>
</dbReference>
<feature type="domain" description="HTH hxlR-type" evidence="4">
    <location>
        <begin position="7"/>
        <end position="105"/>
    </location>
</feature>
<evidence type="ECO:0000256" key="3">
    <source>
        <dbReference type="ARBA" id="ARBA00023163"/>
    </source>
</evidence>
<evidence type="ECO:0000256" key="2">
    <source>
        <dbReference type="ARBA" id="ARBA00023125"/>
    </source>
</evidence>
<name>A0A1H8M934_9BACI</name>
<dbReference type="Pfam" id="PF01638">
    <property type="entry name" value="HxlR"/>
    <property type="match status" value="1"/>
</dbReference>
<dbReference type="EMBL" id="FODJ01000004">
    <property type="protein sequence ID" value="SEO13912.1"/>
    <property type="molecule type" value="Genomic_DNA"/>
</dbReference>
<keyword evidence="2" id="KW-0238">DNA-binding</keyword>
<dbReference type="Proteomes" id="UP000199300">
    <property type="component" value="Unassembled WGS sequence"/>
</dbReference>
<dbReference type="Gene3D" id="1.10.10.10">
    <property type="entry name" value="Winged helix-like DNA-binding domain superfamily/Winged helix DNA-binding domain"/>
    <property type="match status" value="1"/>
</dbReference>
<dbReference type="PROSITE" id="PS51118">
    <property type="entry name" value="HTH_HXLR"/>
    <property type="match status" value="1"/>
</dbReference>
<gene>
    <name evidence="5" type="ORF">SAMN04488134_10477</name>
</gene>
<reference evidence="5 6" key="1">
    <citation type="submission" date="2016-10" db="EMBL/GenBank/DDBJ databases">
        <authorList>
            <person name="de Groot N.N."/>
        </authorList>
    </citation>
    <scope>NUCLEOTIDE SEQUENCE [LARGE SCALE GENOMIC DNA]</scope>
    <source>
        <strain evidence="5 6">CGMCC 1.10434</strain>
    </source>
</reference>
<dbReference type="InterPro" id="IPR002577">
    <property type="entry name" value="HTH_HxlR"/>
</dbReference>
<organism evidence="5 6">
    <name type="scientific">Amphibacillus marinus</name>
    <dbReference type="NCBI Taxonomy" id="872970"/>
    <lineage>
        <taxon>Bacteria</taxon>
        <taxon>Bacillati</taxon>
        <taxon>Bacillota</taxon>
        <taxon>Bacilli</taxon>
        <taxon>Bacillales</taxon>
        <taxon>Bacillaceae</taxon>
        <taxon>Amphibacillus</taxon>
    </lineage>
</organism>
<dbReference type="InterPro" id="IPR036390">
    <property type="entry name" value="WH_DNA-bd_sf"/>
</dbReference>